<evidence type="ECO:0000313" key="3">
    <source>
        <dbReference type="Proteomes" id="UP000189761"/>
    </source>
</evidence>
<proteinExistence type="predicted"/>
<reference evidence="2 3" key="1">
    <citation type="submission" date="2017-01" db="EMBL/GenBank/DDBJ databases">
        <title>Draft genome sequence of Bacillus oleronius.</title>
        <authorList>
            <person name="Allam M."/>
        </authorList>
    </citation>
    <scope>NUCLEOTIDE SEQUENCE [LARGE SCALE GENOMIC DNA]</scope>
    <source>
        <strain evidence="2 3">DSM 9356</strain>
    </source>
</reference>
<dbReference type="EMBL" id="MTLA01000548">
    <property type="protein sequence ID" value="OOP62980.1"/>
    <property type="molecule type" value="Genomic_DNA"/>
</dbReference>
<dbReference type="GO" id="GO:0005886">
    <property type="term" value="C:plasma membrane"/>
    <property type="evidence" value="ECO:0007669"/>
    <property type="project" value="TreeGrafter"/>
</dbReference>
<feature type="transmembrane region" description="Helical" evidence="1">
    <location>
        <begin position="7"/>
        <end position="26"/>
    </location>
</feature>
<dbReference type="AlphaFoldDB" id="A0A8E2I2J6"/>
<accession>A0A8E2I2J6</accession>
<comment type="caution">
    <text evidence="2">The sequence shown here is derived from an EMBL/GenBank/DDBJ whole genome shotgun (WGS) entry which is preliminary data.</text>
</comment>
<keyword evidence="1" id="KW-1133">Transmembrane helix</keyword>
<dbReference type="RefSeq" id="WP_139358279.1">
    <property type="nucleotide sequence ID" value="NZ_MTLA01000548.1"/>
</dbReference>
<keyword evidence="1" id="KW-0812">Transmembrane</keyword>
<evidence type="ECO:0000313" key="2">
    <source>
        <dbReference type="EMBL" id="OOP62980.1"/>
    </source>
</evidence>
<keyword evidence="3" id="KW-1185">Reference proteome</keyword>
<organism evidence="2 3">
    <name type="scientific">Heyndrickxia oleronia</name>
    <dbReference type="NCBI Taxonomy" id="38875"/>
    <lineage>
        <taxon>Bacteria</taxon>
        <taxon>Bacillati</taxon>
        <taxon>Bacillota</taxon>
        <taxon>Bacilli</taxon>
        <taxon>Bacillales</taxon>
        <taxon>Bacillaceae</taxon>
        <taxon>Heyndrickxia</taxon>
    </lineage>
</organism>
<dbReference type="InterPro" id="IPR007383">
    <property type="entry name" value="DUF445"/>
</dbReference>
<dbReference type="PANTHER" id="PTHR38442">
    <property type="entry name" value="INNER MEMBRANE PROTEIN-RELATED"/>
    <property type="match status" value="1"/>
</dbReference>
<dbReference type="Pfam" id="PF04286">
    <property type="entry name" value="DUF445"/>
    <property type="match status" value="1"/>
</dbReference>
<dbReference type="PANTHER" id="PTHR38442:SF1">
    <property type="entry name" value="INNER MEMBRANE PROTEIN"/>
    <property type="match status" value="1"/>
</dbReference>
<evidence type="ECO:0008006" key="4">
    <source>
        <dbReference type="Google" id="ProtNLM"/>
    </source>
</evidence>
<keyword evidence="1" id="KW-0472">Membrane</keyword>
<evidence type="ECO:0000256" key="1">
    <source>
        <dbReference type="SAM" id="Phobius"/>
    </source>
</evidence>
<name>A0A8E2I2J6_9BACI</name>
<dbReference type="Proteomes" id="UP000189761">
    <property type="component" value="Unassembled WGS sequence"/>
</dbReference>
<protein>
    <recommendedName>
        <fullName evidence="4">DUF445 domain-containing protein</fullName>
    </recommendedName>
</protein>
<sequence>MVKNSKYLARTSLAVMGIGFIATLPFEHSNPFLGLLQGGFEAGIVGGLADWFAVTALFRHPLGIPIPHTSLLSKNRKRITKALVSTIENDWLSKESIVNKLKNIQLT</sequence>
<feature type="non-terminal residue" evidence="2">
    <location>
        <position position="107"/>
    </location>
</feature>
<gene>
    <name evidence="2" type="ORF">BWZ43_25545</name>
</gene>